<gene>
    <name evidence="2" type="ORF">A3A13_01280</name>
</gene>
<keyword evidence="1" id="KW-0812">Transmembrane</keyword>
<sequence>MLNWKNIFKSWTGVPVLILVVLAVVWFLPGYKSWQLKRAYDKIEKPYYADTYGGATPEETYDMFIEALKDGDVELASKYFILEKQDNWQETFEKFQSSDSLEEFIFELENTKKIWKKSEKSDDTAASFTYPNVVEEDKIVEFEGQKLTIPAGNYTNEVMFIKYPSEVWKIEGL</sequence>
<proteinExistence type="predicted"/>
<evidence type="ECO:0000313" key="2">
    <source>
        <dbReference type="EMBL" id="OGN24687.1"/>
    </source>
</evidence>
<feature type="transmembrane region" description="Helical" evidence="1">
    <location>
        <begin position="12"/>
        <end position="31"/>
    </location>
</feature>
<keyword evidence="1" id="KW-1133">Transmembrane helix</keyword>
<reference evidence="2 3" key="1">
    <citation type="journal article" date="2016" name="Nat. Commun.">
        <title>Thousands of microbial genomes shed light on interconnected biogeochemical processes in an aquifer system.</title>
        <authorList>
            <person name="Anantharaman K."/>
            <person name="Brown C.T."/>
            <person name="Hug L.A."/>
            <person name="Sharon I."/>
            <person name="Castelle C.J."/>
            <person name="Probst A.J."/>
            <person name="Thomas B.C."/>
            <person name="Singh A."/>
            <person name="Wilkins M.J."/>
            <person name="Karaoz U."/>
            <person name="Brodie E.L."/>
            <person name="Williams K.H."/>
            <person name="Hubbard S.S."/>
            <person name="Banfield J.F."/>
        </authorList>
    </citation>
    <scope>NUCLEOTIDE SEQUENCE [LARGE SCALE GENOMIC DNA]</scope>
</reference>
<evidence type="ECO:0000256" key="1">
    <source>
        <dbReference type="SAM" id="Phobius"/>
    </source>
</evidence>
<keyword evidence="1" id="KW-0472">Membrane</keyword>
<dbReference type="Proteomes" id="UP000178911">
    <property type="component" value="Unassembled WGS sequence"/>
</dbReference>
<organism evidence="2 3">
    <name type="scientific">Candidatus Yanofskybacteria bacterium RIFCSPLOWO2_01_FULL_43_22</name>
    <dbReference type="NCBI Taxonomy" id="1802695"/>
    <lineage>
        <taxon>Bacteria</taxon>
        <taxon>Candidatus Yanofskyibacteriota</taxon>
    </lineage>
</organism>
<dbReference type="AlphaFoldDB" id="A0A1F8GH13"/>
<dbReference type="EMBL" id="MGKJ01000010">
    <property type="protein sequence ID" value="OGN24687.1"/>
    <property type="molecule type" value="Genomic_DNA"/>
</dbReference>
<evidence type="ECO:0000313" key="3">
    <source>
        <dbReference type="Proteomes" id="UP000178911"/>
    </source>
</evidence>
<comment type="caution">
    <text evidence="2">The sequence shown here is derived from an EMBL/GenBank/DDBJ whole genome shotgun (WGS) entry which is preliminary data.</text>
</comment>
<name>A0A1F8GH13_9BACT</name>
<protein>
    <recommendedName>
        <fullName evidence="4">DUF4878 domain-containing protein</fullName>
    </recommendedName>
</protein>
<evidence type="ECO:0008006" key="4">
    <source>
        <dbReference type="Google" id="ProtNLM"/>
    </source>
</evidence>
<accession>A0A1F8GH13</accession>